<sequence length="89" mass="10613">MFIKRPIMKNSTPSRNRNKQKKFPVRLVSVYGKAFPRAYGRYVYYPEIRLAGKWLQEAGFKTTMKVKISCEYRKLIITVDTTKNTYLQR</sequence>
<dbReference type="GO" id="GO:0016788">
    <property type="term" value="F:hydrolase activity, acting on ester bonds"/>
    <property type="evidence" value="ECO:0007669"/>
    <property type="project" value="InterPro"/>
</dbReference>
<evidence type="ECO:0000259" key="2">
    <source>
        <dbReference type="Pfam" id="PF08845"/>
    </source>
</evidence>
<evidence type="ECO:0000256" key="1">
    <source>
        <dbReference type="SAM" id="MobiDB-lite"/>
    </source>
</evidence>
<dbReference type="Proteomes" id="UP000307507">
    <property type="component" value="Unassembled WGS sequence"/>
</dbReference>
<reference evidence="3 4" key="1">
    <citation type="submission" date="2019-04" db="EMBL/GenBank/DDBJ databases">
        <title>Flavobacterium sp. nov. isolated from construction timber.</title>
        <authorList>
            <person name="Lin S.-Y."/>
            <person name="Chang C.-T."/>
            <person name="Young C.-C."/>
        </authorList>
    </citation>
    <scope>NUCLEOTIDE SEQUENCE [LARGE SCALE GENOMIC DNA]</scope>
    <source>
        <strain evidence="3 4">CC-CTC003</strain>
    </source>
</reference>
<dbReference type="GO" id="GO:0003723">
    <property type="term" value="F:RNA binding"/>
    <property type="evidence" value="ECO:0007669"/>
    <property type="project" value="InterPro"/>
</dbReference>
<keyword evidence="4" id="KW-1185">Reference proteome</keyword>
<accession>A0A4S4A446</accession>
<dbReference type="GO" id="GO:0016070">
    <property type="term" value="P:RNA metabolic process"/>
    <property type="evidence" value="ECO:0007669"/>
    <property type="project" value="InterPro"/>
</dbReference>
<organism evidence="3 4">
    <name type="scientific">Flavobacterium supellecticarium</name>
    <dbReference type="NCBI Taxonomy" id="2565924"/>
    <lineage>
        <taxon>Bacteria</taxon>
        <taxon>Pseudomonadati</taxon>
        <taxon>Bacteroidota</taxon>
        <taxon>Flavobacteriia</taxon>
        <taxon>Flavobacteriales</taxon>
        <taxon>Flavobacteriaceae</taxon>
        <taxon>Flavobacterium</taxon>
    </lineage>
</organism>
<gene>
    <name evidence="3" type="ORF">E6C50_03170</name>
</gene>
<protein>
    <submittedName>
        <fullName evidence="3">Type I toxin-antitoxin system SymE family toxin</fullName>
    </submittedName>
</protein>
<dbReference type="GO" id="GO:0005737">
    <property type="term" value="C:cytoplasm"/>
    <property type="evidence" value="ECO:0007669"/>
    <property type="project" value="InterPro"/>
</dbReference>
<proteinExistence type="predicted"/>
<evidence type="ECO:0000313" key="3">
    <source>
        <dbReference type="EMBL" id="THF53217.1"/>
    </source>
</evidence>
<name>A0A4S4A446_9FLAO</name>
<dbReference type="OrthoDB" id="9803936at2"/>
<dbReference type="AlphaFoldDB" id="A0A4S4A446"/>
<feature type="region of interest" description="Disordered" evidence="1">
    <location>
        <begin position="1"/>
        <end position="21"/>
    </location>
</feature>
<dbReference type="EMBL" id="SSNZ01000001">
    <property type="protein sequence ID" value="THF53217.1"/>
    <property type="molecule type" value="Genomic_DNA"/>
</dbReference>
<evidence type="ECO:0000313" key="4">
    <source>
        <dbReference type="Proteomes" id="UP000307507"/>
    </source>
</evidence>
<dbReference type="Pfam" id="PF08845">
    <property type="entry name" value="SymE_toxin"/>
    <property type="match status" value="1"/>
</dbReference>
<comment type="caution">
    <text evidence="3">The sequence shown here is derived from an EMBL/GenBank/DDBJ whole genome shotgun (WGS) entry which is preliminary data.</text>
</comment>
<dbReference type="InterPro" id="IPR014944">
    <property type="entry name" value="Toxin_SymE-like"/>
</dbReference>
<feature type="domain" description="Toxin SymE-like" evidence="2">
    <location>
        <begin position="41"/>
        <end position="79"/>
    </location>
</feature>